<protein>
    <submittedName>
        <fullName evidence="2">Uncharacterized protein</fullName>
    </submittedName>
</protein>
<evidence type="ECO:0000256" key="1">
    <source>
        <dbReference type="SAM" id="MobiDB-lite"/>
    </source>
</evidence>
<keyword evidence="3" id="KW-1185">Reference proteome</keyword>
<evidence type="ECO:0000313" key="3">
    <source>
        <dbReference type="Proteomes" id="UP000076798"/>
    </source>
</evidence>
<dbReference type="EMBL" id="KV428329">
    <property type="protein sequence ID" value="KZT32472.1"/>
    <property type="molecule type" value="Genomic_DNA"/>
</dbReference>
<dbReference type="Proteomes" id="UP000076798">
    <property type="component" value="Unassembled WGS sequence"/>
</dbReference>
<name>A0A165XRN0_9AGAM</name>
<reference evidence="2 3" key="1">
    <citation type="journal article" date="2016" name="Mol. Biol. Evol.">
        <title>Comparative Genomics of Early-Diverging Mushroom-Forming Fungi Provides Insights into the Origins of Lignocellulose Decay Capabilities.</title>
        <authorList>
            <person name="Nagy L.G."/>
            <person name="Riley R."/>
            <person name="Tritt A."/>
            <person name="Adam C."/>
            <person name="Daum C."/>
            <person name="Floudas D."/>
            <person name="Sun H."/>
            <person name="Yadav J.S."/>
            <person name="Pangilinan J."/>
            <person name="Larsson K.H."/>
            <person name="Matsuura K."/>
            <person name="Barry K."/>
            <person name="Labutti K."/>
            <person name="Kuo R."/>
            <person name="Ohm R.A."/>
            <person name="Bhattacharya S.S."/>
            <person name="Shirouzu T."/>
            <person name="Yoshinaga Y."/>
            <person name="Martin F.M."/>
            <person name="Grigoriev I.V."/>
            <person name="Hibbett D.S."/>
        </authorList>
    </citation>
    <scope>NUCLEOTIDE SEQUENCE [LARGE SCALE GENOMIC DNA]</scope>
    <source>
        <strain evidence="2 3">HHB10207 ss-3</strain>
    </source>
</reference>
<organism evidence="2 3">
    <name type="scientific">Sistotremastrum suecicum HHB10207 ss-3</name>
    <dbReference type="NCBI Taxonomy" id="1314776"/>
    <lineage>
        <taxon>Eukaryota</taxon>
        <taxon>Fungi</taxon>
        <taxon>Dikarya</taxon>
        <taxon>Basidiomycota</taxon>
        <taxon>Agaricomycotina</taxon>
        <taxon>Agaricomycetes</taxon>
        <taxon>Sistotremastrales</taxon>
        <taxon>Sistotremastraceae</taxon>
        <taxon>Sistotremastrum</taxon>
    </lineage>
</organism>
<proteinExistence type="predicted"/>
<sequence length="147" mass="16430">MPPQLNPSLNPAFGTSSVKYESRQEPEKCPRIRWPGDGGGLVLAFDCLAPGLGVFAVPDAVVDGLIQVLTPVDLIEEPGEVNVFEDVPDHTVWEHDNLYIVRIAPEFPNHYFTYETQPQVTFRSFKVVSQHQFARFKEAPRVIANPA</sequence>
<evidence type="ECO:0000313" key="2">
    <source>
        <dbReference type="EMBL" id="KZT32472.1"/>
    </source>
</evidence>
<accession>A0A165XRN0</accession>
<feature type="region of interest" description="Disordered" evidence="1">
    <location>
        <begin position="1"/>
        <end position="26"/>
    </location>
</feature>
<dbReference type="AlphaFoldDB" id="A0A165XRN0"/>
<gene>
    <name evidence="2" type="ORF">SISSUDRAFT_1066901</name>
</gene>
<feature type="compositionally biased region" description="Polar residues" evidence="1">
    <location>
        <begin position="1"/>
        <end position="19"/>
    </location>
</feature>